<dbReference type="PANTHER" id="PTHR10302">
    <property type="entry name" value="SINGLE-STRANDED DNA-BINDING PROTEIN"/>
    <property type="match status" value="1"/>
</dbReference>
<reference evidence="3 4" key="1">
    <citation type="journal article" date="2013" name="Proc. Natl. Acad. Sci. U.S.A.">
        <title>Fine-scale variation in meiotic recombination in Mimulus inferred from population shotgun sequencing.</title>
        <authorList>
            <person name="Hellsten U."/>
            <person name="Wright K.M."/>
            <person name="Jenkins J."/>
            <person name="Shu S."/>
            <person name="Yuan Y."/>
            <person name="Wessler S.R."/>
            <person name="Schmutz J."/>
            <person name="Willis J.H."/>
            <person name="Rokhsar D.S."/>
        </authorList>
    </citation>
    <scope>NUCLEOTIDE SEQUENCE [LARGE SCALE GENOMIC DNA]</scope>
    <source>
        <strain evidence="4">cv. DUN x IM62</strain>
    </source>
</reference>
<name>A0A022RRS3_ERYGU</name>
<dbReference type="AlphaFoldDB" id="A0A022RRS3"/>
<dbReference type="GO" id="GO:0006260">
    <property type="term" value="P:DNA replication"/>
    <property type="evidence" value="ECO:0000318"/>
    <property type="project" value="GO_Central"/>
</dbReference>
<dbReference type="InterPro" id="IPR012340">
    <property type="entry name" value="NA-bd_OB-fold"/>
</dbReference>
<dbReference type="GO" id="GO:0008047">
    <property type="term" value="F:enzyme activator activity"/>
    <property type="evidence" value="ECO:0000318"/>
    <property type="project" value="GO_Central"/>
</dbReference>
<dbReference type="Proteomes" id="UP000030748">
    <property type="component" value="Unassembled WGS sequence"/>
</dbReference>
<dbReference type="eggNOG" id="ENOG502QPSC">
    <property type="taxonomic scope" value="Eukaryota"/>
</dbReference>
<dbReference type="STRING" id="4155.A0A022RRS3"/>
<dbReference type="Gene3D" id="2.40.50.140">
    <property type="entry name" value="Nucleic acid-binding proteins"/>
    <property type="match status" value="1"/>
</dbReference>
<evidence type="ECO:0000256" key="2">
    <source>
        <dbReference type="PROSITE-ProRule" id="PRU00252"/>
    </source>
</evidence>
<dbReference type="PANTHER" id="PTHR10302:SF23">
    <property type="entry name" value="PROTEIN OSB4, CHLOROPLASTIC"/>
    <property type="match status" value="1"/>
</dbReference>
<organism evidence="3 4">
    <name type="scientific">Erythranthe guttata</name>
    <name type="common">Yellow monkey flower</name>
    <name type="synonym">Mimulus guttatus</name>
    <dbReference type="NCBI Taxonomy" id="4155"/>
    <lineage>
        <taxon>Eukaryota</taxon>
        <taxon>Viridiplantae</taxon>
        <taxon>Streptophyta</taxon>
        <taxon>Embryophyta</taxon>
        <taxon>Tracheophyta</taxon>
        <taxon>Spermatophyta</taxon>
        <taxon>Magnoliopsida</taxon>
        <taxon>eudicotyledons</taxon>
        <taxon>Gunneridae</taxon>
        <taxon>Pentapetalae</taxon>
        <taxon>asterids</taxon>
        <taxon>lamiids</taxon>
        <taxon>Lamiales</taxon>
        <taxon>Phrymaceae</taxon>
        <taxon>Erythranthe</taxon>
    </lineage>
</organism>
<dbReference type="GO" id="GO:0090297">
    <property type="term" value="P:positive regulation of mitochondrial DNA replication"/>
    <property type="evidence" value="ECO:0000318"/>
    <property type="project" value="GO_Central"/>
</dbReference>
<gene>
    <name evidence="3" type="ORF">MIMGU_mgv1a0268882mg</name>
</gene>
<keyword evidence="4" id="KW-1185">Reference proteome</keyword>
<accession>A0A022RRS3</accession>
<feature type="non-terminal residue" evidence="3">
    <location>
        <position position="182"/>
    </location>
</feature>
<proteinExistence type="predicted"/>
<sequence length="182" mass="19973">MPYQAKVANFVNLIGYVEIPVQFDSDSDGKHFATTIISLGNGGGRKSPLSIPVVFEGELAHVVACHVKENNCVFVSGQLSVDPMRLVLGDSVGKFHVVAENLSFVEGFEKHVVDKKTGASFSPVEIYNPDKHGFKLSDGEVVENVDDEDVDSDESILEMGNEKSGEYVNKKKTVDEILDLWR</sequence>
<evidence type="ECO:0000256" key="1">
    <source>
        <dbReference type="ARBA" id="ARBA00023125"/>
    </source>
</evidence>
<dbReference type="SUPFAM" id="SSF50249">
    <property type="entry name" value="Nucleic acid-binding proteins"/>
    <property type="match status" value="1"/>
</dbReference>
<dbReference type="GO" id="GO:0003697">
    <property type="term" value="F:single-stranded DNA binding"/>
    <property type="evidence" value="ECO:0000318"/>
    <property type="project" value="GO_Central"/>
</dbReference>
<dbReference type="EMBL" id="KI630319">
    <property type="protein sequence ID" value="EYU41625.1"/>
    <property type="molecule type" value="Genomic_DNA"/>
</dbReference>
<evidence type="ECO:0000313" key="4">
    <source>
        <dbReference type="Proteomes" id="UP000030748"/>
    </source>
</evidence>
<dbReference type="PROSITE" id="PS50935">
    <property type="entry name" value="SSB"/>
    <property type="match status" value="1"/>
</dbReference>
<evidence type="ECO:0000313" key="3">
    <source>
        <dbReference type="EMBL" id="EYU41625.1"/>
    </source>
</evidence>
<keyword evidence="1 2" id="KW-0238">DNA-binding</keyword>
<dbReference type="InterPro" id="IPR000424">
    <property type="entry name" value="Primosome_PriB/ssb"/>
</dbReference>
<protein>
    <submittedName>
        <fullName evidence="3">Uncharacterized protein</fullName>
    </submittedName>
</protein>
<dbReference type="GO" id="GO:0042645">
    <property type="term" value="C:mitochondrial nucleoid"/>
    <property type="evidence" value="ECO:0000318"/>
    <property type="project" value="GO_Central"/>
</dbReference>
<dbReference type="InterPro" id="IPR011344">
    <property type="entry name" value="ssDNA-bd"/>
</dbReference>